<feature type="compositionally biased region" description="Basic and acidic residues" evidence="1">
    <location>
        <begin position="628"/>
        <end position="653"/>
    </location>
</feature>
<accession>A0A914MW75</accession>
<feature type="region of interest" description="Disordered" evidence="1">
    <location>
        <begin position="1"/>
        <end position="401"/>
    </location>
</feature>
<keyword evidence="2" id="KW-1185">Reference proteome</keyword>
<feature type="compositionally biased region" description="Basic and acidic residues" evidence="1">
    <location>
        <begin position="584"/>
        <end position="594"/>
    </location>
</feature>
<feature type="compositionally biased region" description="Polar residues" evidence="1">
    <location>
        <begin position="557"/>
        <end position="572"/>
    </location>
</feature>
<feature type="compositionally biased region" description="Basic residues" evidence="1">
    <location>
        <begin position="754"/>
        <end position="780"/>
    </location>
</feature>
<feature type="region of interest" description="Disordered" evidence="1">
    <location>
        <begin position="526"/>
        <end position="792"/>
    </location>
</feature>
<feature type="compositionally biased region" description="Basic and acidic residues" evidence="1">
    <location>
        <begin position="65"/>
        <end position="206"/>
    </location>
</feature>
<feature type="compositionally biased region" description="Basic and acidic residues" evidence="1">
    <location>
        <begin position="781"/>
        <end position="792"/>
    </location>
</feature>
<feature type="compositionally biased region" description="Low complexity" evidence="1">
    <location>
        <begin position="685"/>
        <end position="701"/>
    </location>
</feature>
<feature type="region of interest" description="Disordered" evidence="1">
    <location>
        <begin position="490"/>
        <end position="513"/>
    </location>
</feature>
<dbReference type="Proteomes" id="UP000887563">
    <property type="component" value="Unplaced"/>
</dbReference>
<reference evidence="3" key="1">
    <citation type="submission" date="2022-11" db="UniProtKB">
        <authorList>
            <consortium name="WormBaseParasite"/>
        </authorList>
    </citation>
    <scope>IDENTIFICATION</scope>
</reference>
<sequence length="792" mass="93125">MYQRDRDRMARVRDQERDNTRRDRRYRDEGTQNGGARSRSPRFGLRNGVGGRYPQSPDRSISHNRRPEEDRMFERRNENDRVRRRDDERPAERRGVGRRSQERDIETSKRAVDESRVFGRWADNRDENEGMPRRRFEEEKRLSPSRHQERERRDYGRRNERRRSVERNNKTSEIERERELARRLHRRYEEEEKRHQSDEYRNELHVKSSKSSSKQEREIQYEDEGVSIEDGEVSPEKKILVRRQRSEEKEDDEETNVPLPNSTLSGFLSHLRGSKDNKNKQDKETSSTPTKHEKGSKSFDEKIPKEREESKGEKSISLERPILLEKVKNEQLTPTKTPKKNEATNKKTPTTEGLPPKNVSPAKEKDEETLKDSDLKDIDRQHANFNGRERDEDDFGDDDKVNEREEYCGRTHDEVDINMESNIANVETQEGLQFTSQDHDESSKDVDKSCDHFDEDLIKSSYFVEEKEVTNENFDEPEDKGDKMEGSIKEEKIEQLTFPVKSPTKQKEKGKQTEYEISSVNLLNENIPMEAEAEPEEEEFIFKQLILPQKTKDEEYSTPTSLHKSPASNLSTPKKHSPALKNVLKVENDNDKESQQIPQNPSPPSSALFKPERSIKIDEDEYDSDENLTEKKSIKSAEKEMSKELNERAKSEESVASSKKSKKSSTKSASTADSTTSSSEDDSHSSSNSRSSSSSSSSASSKRSRDRRSRRRSSSSRRRQSATRRRRSSSRSSYRRRRSRSRHRSRSRDYSSRSYRRRSTSRDRTRRNRTRSRSYRRSSRRRSDSRDRRSRR</sequence>
<dbReference type="AlphaFoldDB" id="A0A914MW75"/>
<name>A0A914MW75_MELIC</name>
<feature type="compositionally biased region" description="Basic residues" evidence="1">
    <location>
        <begin position="702"/>
        <end position="746"/>
    </location>
</feature>
<organism evidence="2 3">
    <name type="scientific">Meloidogyne incognita</name>
    <name type="common">Southern root-knot nematode worm</name>
    <name type="synonym">Oxyuris incognita</name>
    <dbReference type="NCBI Taxonomy" id="6306"/>
    <lineage>
        <taxon>Eukaryota</taxon>
        <taxon>Metazoa</taxon>
        <taxon>Ecdysozoa</taxon>
        <taxon>Nematoda</taxon>
        <taxon>Chromadorea</taxon>
        <taxon>Rhabditida</taxon>
        <taxon>Tylenchina</taxon>
        <taxon>Tylenchomorpha</taxon>
        <taxon>Tylenchoidea</taxon>
        <taxon>Meloidogynidae</taxon>
        <taxon>Meloidogyninae</taxon>
        <taxon>Meloidogyne</taxon>
        <taxon>Meloidogyne incognita group</taxon>
    </lineage>
</organism>
<proteinExistence type="predicted"/>
<protein>
    <submittedName>
        <fullName evidence="3">Uncharacterized protein</fullName>
    </submittedName>
</protein>
<evidence type="ECO:0000313" key="2">
    <source>
        <dbReference type="Proteomes" id="UP000887563"/>
    </source>
</evidence>
<feature type="compositionally biased region" description="Low complexity" evidence="1">
    <location>
        <begin position="666"/>
        <end position="678"/>
    </location>
</feature>
<dbReference type="PANTHER" id="PTHR34755:SF4">
    <property type="entry name" value="F-BOX DOMAIN-CONTAINING PROTEIN"/>
    <property type="match status" value="1"/>
</dbReference>
<evidence type="ECO:0000256" key="1">
    <source>
        <dbReference type="SAM" id="MobiDB-lite"/>
    </source>
</evidence>
<dbReference type="PANTHER" id="PTHR34755">
    <property type="entry name" value="SERINE/ARGININE REPETITIVE MATRIX PROTEIN 3-RELATED"/>
    <property type="match status" value="1"/>
</dbReference>
<feature type="compositionally biased region" description="Basic and acidic residues" evidence="1">
    <location>
        <begin position="234"/>
        <end position="248"/>
    </location>
</feature>
<feature type="compositionally biased region" description="Basic and acidic residues" evidence="1">
    <location>
        <begin position="362"/>
        <end position="390"/>
    </location>
</feature>
<feature type="compositionally biased region" description="Acidic residues" evidence="1">
    <location>
        <begin position="618"/>
        <end position="627"/>
    </location>
</feature>
<feature type="compositionally biased region" description="Basic and acidic residues" evidence="1">
    <location>
        <begin position="1"/>
        <end position="30"/>
    </location>
</feature>
<dbReference type="InterPro" id="IPR052109">
    <property type="entry name" value="SRRM_Domain-Containing"/>
</dbReference>
<evidence type="ECO:0000313" key="3">
    <source>
        <dbReference type="WBParaSite" id="Minc3s02663g31103"/>
    </source>
</evidence>
<feature type="compositionally biased region" description="Acidic residues" evidence="1">
    <location>
        <begin position="221"/>
        <end position="233"/>
    </location>
</feature>
<feature type="compositionally biased region" description="Basic and acidic residues" evidence="1">
    <location>
        <begin position="273"/>
        <end position="329"/>
    </location>
</feature>
<dbReference type="WBParaSite" id="Minc3s02663g31103">
    <property type="protein sequence ID" value="Minc3s02663g31103"/>
    <property type="gene ID" value="Minc3s02663g31103"/>
</dbReference>